<dbReference type="CDD" id="cd00093">
    <property type="entry name" value="HTH_XRE"/>
    <property type="match status" value="1"/>
</dbReference>
<gene>
    <name evidence="2" type="ORF">QNI22_22770</name>
</gene>
<dbReference type="Gene3D" id="1.10.260.40">
    <property type="entry name" value="lambda repressor-like DNA-binding domains"/>
    <property type="match status" value="1"/>
</dbReference>
<evidence type="ECO:0000313" key="2">
    <source>
        <dbReference type="EMBL" id="MDJ1503508.1"/>
    </source>
</evidence>
<organism evidence="2 3">
    <name type="scientific">Xanthocytophaga agilis</name>
    <dbReference type="NCBI Taxonomy" id="3048010"/>
    <lineage>
        <taxon>Bacteria</taxon>
        <taxon>Pseudomonadati</taxon>
        <taxon>Bacteroidota</taxon>
        <taxon>Cytophagia</taxon>
        <taxon>Cytophagales</taxon>
        <taxon>Rhodocytophagaceae</taxon>
        <taxon>Xanthocytophaga</taxon>
    </lineage>
</organism>
<dbReference type="InterPro" id="IPR010982">
    <property type="entry name" value="Lambda_DNA-bd_dom_sf"/>
</dbReference>
<dbReference type="GO" id="GO:0003677">
    <property type="term" value="F:DNA binding"/>
    <property type="evidence" value="ECO:0007669"/>
    <property type="project" value="InterPro"/>
</dbReference>
<keyword evidence="3" id="KW-1185">Reference proteome</keyword>
<protein>
    <submittedName>
        <fullName evidence="2">Helix-turn-helix transcriptional regulator</fullName>
    </submittedName>
</protein>
<dbReference type="AlphaFoldDB" id="A0AAE3UIB7"/>
<dbReference type="RefSeq" id="WP_314514121.1">
    <property type="nucleotide sequence ID" value="NZ_JASJOU010000008.1"/>
</dbReference>
<dbReference type="EMBL" id="JASJOU010000008">
    <property type="protein sequence ID" value="MDJ1503508.1"/>
    <property type="molecule type" value="Genomic_DNA"/>
</dbReference>
<comment type="caution">
    <text evidence="2">The sequence shown here is derived from an EMBL/GenBank/DDBJ whole genome shotgun (WGS) entry which is preliminary data.</text>
</comment>
<accession>A0AAE3UIB7</accession>
<name>A0AAE3UIB7_9BACT</name>
<dbReference type="SUPFAM" id="SSF47413">
    <property type="entry name" value="lambda repressor-like DNA-binding domains"/>
    <property type="match status" value="1"/>
</dbReference>
<proteinExistence type="predicted"/>
<dbReference type="InterPro" id="IPR001387">
    <property type="entry name" value="Cro/C1-type_HTH"/>
</dbReference>
<dbReference type="Proteomes" id="UP001232063">
    <property type="component" value="Unassembled WGS sequence"/>
</dbReference>
<evidence type="ECO:0000313" key="3">
    <source>
        <dbReference type="Proteomes" id="UP001232063"/>
    </source>
</evidence>
<feature type="domain" description="HTH cro/C1-type" evidence="1">
    <location>
        <begin position="13"/>
        <end position="57"/>
    </location>
</feature>
<dbReference type="Pfam" id="PF01381">
    <property type="entry name" value="HTH_3"/>
    <property type="match status" value="1"/>
</dbReference>
<reference evidence="2" key="1">
    <citation type="submission" date="2023-05" db="EMBL/GenBank/DDBJ databases">
        <authorList>
            <person name="Zhang X."/>
        </authorList>
    </citation>
    <scope>NUCLEOTIDE SEQUENCE</scope>
    <source>
        <strain evidence="2">BD1B2-1</strain>
    </source>
</reference>
<evidence type="ECO:0000259" key="1">
    <source>
        <dbReference type="Pfam" id="PF01381"/>
    </source>
</evidence>
<sequence>MKTTGEIFDAVVEALGISYAEMAKKIGLSRPDLFYNMRAGKSNPGYETLQAIAKAYPQIDCRFLLTGEGNPLIKVVTSPENELKEYLKKIIIEIEKEKTKD</sequence>